<comment type="caution">
    <text evidence="1">The sequence shown here is derived from an EMBL/GenBank/DDBJ whole genome shotgun (WGS) entry which is preliminary data.</text>
</comment>
<accession>A0A8T2P6H1</accession>
<protein>
    <submittedName>
        <fullName evidence="1">Uncharacterized protein</fullName>
    </submittedName>
</protein>
<reference evidence="1" key="1">
    <citation type="thesis" date="2021" institute="BYU ScholarsArchive" country="Provo, UT, USA">
        <title>Applications of and Algorithms for Genome Assembly and Genomic Analyses with an Emphasis on Marine Teleosts.</title>
        <authorList>
            <person name="Pickett B.D."/>
        </authorList>
    </citation>
    <scope>NUCLEOTIDE SEQUENCE</scope>
    <source>
        <strain evidence="1">HI-2016</strain>
    </source>
</reference>
<proteinExistence type="predicted"/>
<evidence type="ECO:0000313" key="1">
    <source>
        <dbReference type="EMBL" id="KAG9349113.1"/>
    </source>
</evidence>
<dbReference type="AlphaFoldDB" id="A0A8T2P6H1"/>
<organism evidence="1 2">
    <name type="scientific">Albula glossodonta</name>
    <name type="common">roundjaw bonefish</name>
    <dbReference type="NCBI Taxonomy" id="121402"/>
    <lineage>
        <taxon>Eukaryota</taxon>
        <taxon>Metazoa</taxon>
        <taxon>Chordata</taxon>
        <taxon>Craniata</taxon>
        <taxon>Vertebrata</taxon>
        <taxon>Euteleostomi</taxon>
        <taxon>Actinopterygii</taxon>
        <taxon>Neopterygii</taxon>
        <taxon>Teleostei</taxon>
        <taxon>Albuliformes</taxon>
        <taxon>Albulidae</taxon>
        <taxon>Albula</taxon>
    </lineage>
</organism>
<name>A0A8T2P6H1_9TELE</name>
<evidence type="ECO:0000313" key="2">
    <source>
        <dbReference type="Proteomes" id="UP000824540"/>
    </source>
</evidence>
<dbReference type="Proteomes" id="UP000824540">
    <property type="component" value="Unassembled WGS sequence"/>
</dbReference>
<sequence>MMVVEMNAGHTIDLKRLDARTGFKSSGNVAIIWYAAQMPTWAHLLLPYGENALAHQSSPAALRSAALQLSCRTVQGGCTAYAARTGGHSPQTKELNK</sequence>
<keyword evidence="2" id="KW-1185">Reference proteome</keyword>
<gene>
    <name evidence="1" type="ORF">JZ751_029433</name>
</gene>
<dbReference type="EMBL" id="JAFBMS010000010">
    <property type="protein sequence ID" value="KAG9349113.1"/>
    <property type="molecule type" value="Genomic_DNA"/>
</dbReference>